<dbReference type="InterPro" id="IPR015315">
    <property type="entry name" value="DUF1963"/>
</dbReference>
<dbReference type="RefSeq" id="WP_186975572.1">
    <property type="nucleotide sequence ID" value="NZ_JACOOH010000003.1"/>
</dbReference>
<comment type="caution">
    <text evidence="1">The sequence shown here is derived from an EMBL/GenBank/DDBJ whole genome shotgun (WGS) entry which is preliminary data.</text>
</comment>
<sequence>MGFLGKIFGGGGNGGEKKESSADRMLKIIRERTTMDYAEVVPADEQTMPWNSKIGGIPYMPEGFVYPCDETDYTVQAEGSVAPQPRTAPSDVLLGGTGQPRVENPEIIAGDTALAEVAEPAEREKKPLHFLGQLNFAEMPALEGFPREGILQFYISGEDSLGLNFENRTDQKGFRVIYHERVTEDTSRLLAELPTTGMEDAFPLSGERKLNFRKASMAMTSWDFRFEKLLLEVYNQTHPDATVPTLDRVDESVFDEVYAQLEAGGHRVGGYPSFTQLDPREYDERIQEHTVLLFQLDSDSDNGIAWGDNGVCNFFIRPDDLAKRDFSGVLYNWDCY</sequence>
<dbReference type="EMBL" id="JACOOH010000003">
    <property type="protein sequence ID" value="MBC5620911.1"/>
    <property type="molecule type" value="Genomic_DNA"/>
</dbReference>
<dbReference type="InterPro" id="IPR035948">
    <property type="entry name" value="YwqG-like_sf"/>
</dbReference>
<proteinExistence type="predicted"/>
<accession>A0ABR7CZ10</accession>
<dbReference type="Pfam" id="PF09234">
    <property type="entry name" value="DUF1963"/>
    <property type="match status" value="1"/>
</dbReference>
<dbReference type="Proteomes" id="UP000646484">
    <property type="component" value="Unassembled WGS sequence"/>
</dbReference>
<dbReference type="PANTHER" id="PTHR36436:SF6">
    <property type="entry name" value="SLL5081 PROTEIN"/>
    <property type="match status" value="1"/>
</dbReference>
<dbReference type="PANTHER" id="PTHR36436">
    <property type="entry name" value="SLL5081 PROTEIN"/>
    <property type="match status" value="1"/>
</dbReference>
<gene>
    <name evidence="1" type="ORF">H8S64_07365</name>
</gene>
<keyword evidence="2" id="KW-1185">Reference proteome</keyword>
<reference evidence="1 2" key="1">
    <citation type="submission" date="2020-08" db="EMBL/GenBank/DDBJ databases">
        <title>Genome public.</title>
        <authorList>
            <person name="Liu C."/>
            <person name="Sun Q."/>
        </authorList>
    </citation>
    <scope>NUCLEOTIDE SEQUENCE [LARGE SCALE GENOMIC DNA]</scope>
    <source>
        <strain evidence="1 2">NSJ-56</strain>
    </source>
</reference>
<evidence type="ECO:0000313" key="2">
    <source>
        <dbReference type="Proteomes" id="UP000646484"/>
    </source>
</evidence>
<organism evidence="1 2">
    <name type="scientific">Butyricimonas hominis</name>
    <dbReference type="NCBI Taxonomy" id="2763032"/>
    <lineage>
        <taxon>Bacteria</taxon>
        <taxon>Pseudomonadati</taxon>
        <taxon>Bacteroidota</taxon>
        <taxon>Bacteroidia</taxon>
        <taxon>Bacteroidales</taxon>
        <taxon>Odoribacteraceae</taxon>
        <taxon>Butyricimonas</taxon>
    </lineage>
</organism>
<protein>
    <submittedName>
        <fullName evidence="1">DUF1963 domain-containing protein</fullName>
    </submittedName>
</protein>
<evidence type="ECO:0000313" key="1">
    <source>
        <dbReference type="EMBL" id="MBC5620911.1"/>
    </source>
</evidence>
<name>A0ABR7CZ10_9BACT</name>
<dbReference type="Gene3D" id="2.30.320.10">
    <property type="entry name" value="YwqG-like"/>
    <property type="match status" value="1"/>
</dbReference>
<dbReference type="SUPFAM" id="SSF103032">
    <property type="entry name" value="Hypothetical protein YwqG"/>
    <property type="match status" value="1"/>
</dbReference>